<name>A0ABQ5C081_9ASTR</name>
<dbReference type="InterPro" id="IPR017441">
    <property type="entry name" value="Protein_kinase_ATP_BS"/>
</dbReference>
<comment type="similarity">
    <text evidence="7">Belongs to the protein kinase superfamily.</text>
</comment>
<dbReference type="PANTHER" id="PTHR27002:SF1073">
    <property type="entry name" value="CYSTEINE-RICH RECEPTOR-LIKE PROTEIN KINASE 29"/>
    <property type="match status" value="1"/>
</dbReference>
<dbReference type="InterPro" id="IPR008271">
    <property type="entry name" value="Ser/Thr_kinase_AS"/>
</dbReference>
<dbReference type="EMBL" id="BQNB010013755">
    <property type="protein sequence ID" value="GJT19894.1"/>
    <property type="molecule type" value="Genomic_DNA"/>
</dbReference>
<dbReference type="InterPro" id="IPR011009">
    <property type="entry name" value="Kinase-like_dom_sf"/>
</dbReference>
<dbReference type="SUPFAM" id="SSF56112">
    <property type="entry name" value="Protein kinase-like (PK-like)"/>
    <property type="match status" value="1"/>
</dbReference>
<dbReference type="Proteomes" id="UP001151760">
    <property type="component" value="Unassembled WGS sequence"/>
</dbReference>
<dbReference type="PROSITE" id="PS00107">
    <property type="entry name" value="PROTEIN_KINASE_ATP"/>
    <property type="match status" value="1"/>
</dbReference>
<protein>
    <submittedName>
        <fullName evidence="9">Receptor-like protein kinase</fullName>
    </submittedName>
</protein>
<reference evidence="9" key="1">
    <citation type="journal article" date="2022" name="Int. J. Mol. Sci.">
        <title>Draft Genome of Tanacetum Coccineum: Genomic Comparison of Closely Related Tanacetum-Family Plants.</title>
        <authorList>
            <person name="Yamashiro T."/>
            <person name="Shiraishi A."/>
            <person name="Nakayama K."/>
            <person name="Satake H."/>
        </authorList>
    </citation>
    <scope>NUCLEOTIDE SEQUENCE</scope>
</reference>
<feature type="binding site" evidence="6">
    <location>
        <position position="52"/>
    </location>
    <ligand>
        <name>ATP</name>
        <dbReference type="ChEBI" id="CHEBI:30616"/>
    </ligand>
</feature>
<organism evidence="9 10">
    <name type="scientific">Tanacetum coccineum</name>
    <dbReference type="NCBI Taxonomy" id="301880"/>
    <lineage>
        <taxon>Eukaryota</taxon>
        <taxon>Viridiplantae</taxon>
        <taxon>Streptophyta</taxon>
        <taxon>Embryophyta</taxon>
        <taxon>Tracheophyta</taxon>
        <taxon>Spermatophyta</taxon>
        <taxon>Magnoliopsida</taxon>
        <taxon>eudicotyledons</taxon>
        <taxon>Gunneridae</taxon>
        <taxon>Pentapetalae</taxon>
        <taxon>asterids</taxon>
        <taxon>campanulids</taxon>
        <taxon>Asterales</taxon>
        <taxon>Asteraceae</taxon>
        <taxon>Asteroideae</taxon>
        <taxon>Anthemideae</taxon>
        <taxon>Anthemidinae</taxon>
        <taxon>Tanacetum</taxon>
    </lineage>
</organism>
<evidence type="ECO:0000256" key="7">
    <source>
        <dbReference type="RuleBase" id="RU000304"/>
    </source>
</evidence>
<dbReference type="SMART" id="SM00220">
    <property type="entry name" value="S_TKc"/>
    <property type="match status" value="1"/>
</dbReference>
<gene>
    <name evidence="9" type="ORF">Tco_0878600</name>
</gene>
<dbReference type="PROSITE" id="PS00108">
    <property type="entry name" value="PROTEIN_KINASE_ST"/>
    <property type="match status" value="1"/>
</dbReference>
<dbReference type="Gene3D" id="1.10.510.10">
    <property type="entry name" value="Transferase(Phosphotransferase) domain 1"/>
    <property type="match status" value="1"/>
</dbReference>
<dbReference type="InterPro" id="IPR000719">
    <property type="entry name" value="Prot_kinase_dom"/>
</dbReference>
<accession>A0ABQ5C081</accession>
<dbReference type="PANTHER" id="PTHR27002">
    <property type="entry name" value="RECEPTOR-LIKE SERINE/THREONINE-PROTEIN KINASE SD1-8"/>
    <property type="match status" value="1"/>
</dbReference>
<dbReference type="PROSITE" id="PS50011">
    <property type="entry name" value="PROTEIN_KINASE_DOM"/>
    <property type="match status" value="1"/>
</dbReference>
<dbReference type="CDD" id="cd14066">
    <property type="entry name" value="STKc_IRAK"/>
    <property type="match status" value="1"/>
</dbReference>
<evidence type="ECO:0000256" key="6">
    <source>
        <dbReference type="PROSITE-ProRule" id="PRU10141"/>
    </source>
</evidence>
<keyword evidence="3 6" id="KW-0547">Nucleotide-binding</keyword>
<evidence type="ECO:0000256" key="3">
    <source>
        <dbReference type="ARBA" id="ARBA00022741"/>
    </source>
</evidence>
<keyword evidence="10" id="KW-1185">Reference proteome</keyword>
<sequence length="365" mass="40770">MDIGTTESLQYDFGTVQVATNDFSVDNKLGQGGFGAVYKGVLEDGKEIAVKKLAGDSGQGVLEFKNEVVIVAKLQHRNLVRLLGFSIHGHERLLIYEFLPNTSLDYFLFDPTKREFLDWEKRYKIIKGIAKGLLYLHEDSRLMIIHRDMKASNVLLDAEMNAKIADFGMARLFKRDETEANTSRIVGTLAYMAPEYIMYGHFSVKTDVFSFGVLLLEIVAGQRNHGFQNGETIQNLLSFAWKRWENGTPSDIIDPTLKTGSAISLHNIIRSIHIGLLCVQENVTHRPTMGSVVPMLNNLSILLPKPSQPAFLVHSTITNPKMLLPLEFSSSSGSSNLERPEVSTINLRPSTFSVNDVTISEIVPR</sequence>
<evidence type="ECO:0000313" key="10">
    <source>
        <dbReference type="Proteomes" id="UP001151760"/>
    </source>
</evidence>
<keyword evidence="2" id="KW-0808">Transferase</keyword>
<evidence type="ECO:0000256" key="2">
    <source>
        <dbReference type="ARBA" id="ARBA00022679"/>
    </source>
</evidence>
<proteinExistence type="inferred from homology"/>
<evidence type="ECO:0000313" key="9">
    <source>
        <dbReference type="EMBL" id="GJT19894.1"/>
    </source>
</evidence>
<comment type="caution">
    <text evidence="9">The sequence shown here is derived from an EMBL/GenBank/DDBJ whole genome shotgun (WGS) entry which is preliminary data.</text>
</comment>
<dbReference type="Gene3D" id="3.30.200.20">
    <property type="entry name" value="Phosphorylase Kinase, domain 1"/>
    <property type="match status" value="1"/>
</dbReference>
<reference evidence="9" key="2">
    <citation type="submission" date="2022-01" db="EMBL/GenBank/DDBJ databases">
        <authorList>
            <person name="Yamashiro T."/>
            <person name="Shiraishi A."/>
            <person name="Satake H."/>
            <person name="Nakayama K."/>
        </authorList>
    </citation>
    <scope>NUCLEOTIDE SEQUENCE</scope>
</reference>
<evidence type="ECO:0000259" key="8">
    <source>
        <dbReference type="PROSITE" id="PS50011"/>
    </source>
</evidence>
<dbReference type="Pfam" id="PF07714">
    <property type="entry name" value="PK_Tyr_Ser-Thr"/>
    <property type="match status" value="1"/>
</dbReference>
<keyword evidence="5 6" id="KW-0067">ATP-binding</keyword>
<keyword evidence="4" id="KW-0418">Kinase</keyword>
<evidence type="ECO:0000256" key="5">
    <source>
        <dbReference type="ARBA" id="ARBA00022840"/>
    </source>
</evidence>
<feature type="domain" description="Protein kinase" evidence="8">
    <location>
        <begin position="23"/>
        <end position="311"/>
    </location>
</feature>
<evidence type="ECO:0000256" key="4">
    <source>
        <dbReference type="ARBA" id="ARBA00022777"/>
    </source>
</evidence>
<evidence type="ECO:0000256" key="1">
    <source>
        <dbReference type="ARBA" id="ARBA00022527"/>
    </source>
</evidence>
<keyword evidence="1 7" id="KW-0723">Serine/threonine-protein kinase</keyword>
<dbReference type="InterPro" id="IPR001245">
    <property type="entry name" value="Ser-Thr/Tyr_kinase_cat_dom"/>
</dbReference>